<evidence type="ECO:0000313" key="2">
    <source>
        <dbReference type="Proteomes" id="UP000030645"/>
    </source>
</evidence>
<sequence>MGNFQESYRYRVTFSGDGHGRDSFFLLVNQRNYSKGRVQLRLQNDGSLVLNTVNLPTDYANEPYL</sequence>
<name>W9QK68_9ROSA</name>
<accession>W9QK68</accession>
<organism evidence="1 2">
    <name type="scientific">Morus notabilis</name>
    <dbReference type="NCBI Taxonomy" id="981085"/>
    <lineage>
        <taxon>Eukaryota</taxon>
        <taxon>Viridiplantae</taxon>
        <taxon>Streptophyta</taxon>
        <taxon>Embryophyta</taxon>
        <taxon>Tracheophyta</taxon>
        <taxon>Spermatophyta</taxon>
        <taxon>Magnoliopsida</taxon>
        <taxon>eudicotyledons</taxon>
        <taxon>Gunneridae</taxon>
        <taxon>Pentapetalae</taxon>
        <taxon>rosids</taxon>
        <taxon>fabids</taxon>
        <taxon>Rosales</taxon>
        <taxon>Moraceae</taxon>
        <taxon>Moreae</taxon>
        <taxon>Morus</taxon>
    </lineage>
</organism>
<evidence type="ECO:0000313" key="1">
    <source>
        <dbReference type="EMBL" id="EXB28987.1"/>
    </source>
</evidence>
<dbReference type="Proteomes" id="UP000030645">
    <property type="component" value="Unassembled WGS sequence"/>
</dbReference>
<proteinExistence type="predicted"/>
<gene>
    <name evidence="1" type="ORF">L484_018403</name>
</gene>
<protein>
    <submittedName>
        <fullName evidence="1">Uncharacterized protein</fullName>
    </submittedName>
</protein>
<keyword evidence="2" id="KW-1185">Reference proteome</keyword>
<dbReference type="AlphaFoldDB" id="W9QK68"/>
<reference evidence="2" key="1">
    <citation type="submission" date="2013-01" db="EMBL/GenBank/DDBJ databases">
        <title>Draft Genome Sequence of a Mulberry Tree, Morus notabilis C.K. Schneid.</title>
        <authorList>
            <person name="He N."/>
            <person name="Zhao S."/>
        </authorList>
    </citation>
    <scope>NUCLEOTIDE SEQUENCE</scope>
</reference>
<dbReference type="EMBL" id="KE343428">
    <property type="protein sequence ID" value="EXB28987.1"/>
    <property type="molecule type" value="Genomic_DNA"/>
</dbReference>